<dbReference type="GO" id="GO:0030655">
    <property type="term" value="P:beta-lactam antibiotic catabolic process"/>
    <property type="evidence" value="ECO:0007669"/>
    <property type="project" value="InterPro"/>
</dbReference>
<accession>A0A8S1JR62</accession>
<dbReference type="PANTHER" id="PTHR35333:SF3">
    <property type="entry name" value="BETA-LACTAMASE-TYPE TRANSPEPTIDASE FOLD CONTAINING PROTEIN"/>
    <property type="match status" value="1"/>
</dbReference>
<feature type="domain" description="Beta-lactamase class A catalytic" evidence="1">
    <location>
        <begin position="142"/>
        <end position="289"/>
    </location>
</feature>
<dbReference type="PANTHER" id="PTHR35333">
    <property type="entry name" value="BETA-LACTAMASE"/>
    <property type="match status" value="1"/>
</dbReference>
<dbReference type="EMBL" id="CAJJDM010000004">
    <property type="protein sequence ID" value="CAD8044681.1"/>
    <property type="molecule type" value="Genomic_DNA"/>
</dbReference>
<evidence type="ECO:0000313" key="3">
    <source>
        <dbReference type="Proteomes" id="UP000688137"/>
    </source>
</evidence>
<comment type="caution">
    <text evidence="2">The sequence shown here is derived from an EMBL/GenBank/DDBJ whole genome shotgun (WGS) entry which is preliminary data.</text>
</comment>
<dbReference type="Pfam" id="PF13354">
    <property type="entry name" value="Beta-lactamase2"/>
    <property type="match status" value="1"/>
</dbReference>
<reference evidence="2" key="1">
    <citation type="submission" date="2021-01" db="EMBL/GenBank/DDBJ databases">
        <authorList>
            <consortium name="Genoscope - CEA"/>
            <person name="William W."/>
        </authorList>
    </citation>
    <scope>NUCLEOTIDE SEQUENCE</scope>
</reference>
<keyword evidence="3" id="KW-1185">Reference proteome</keyword>
<evidence type="ECO:0000259" key="1">
    <source>
        <dbReference type="Pfam" id="PF13354"/>
    </source>
</evidence>
<evidence type="ECO:0000313" key="2">
    <source>
        <dbReference type="EMBL" id="CAD8044681.1"/>
    </source>
</evidence>
<protein>
    <recommendedName>
        <fullName evidence="1">Beta-lactamase class A catalytic domain-containing protein</fullName>
    </recommendedName>
</protein>
<sequence>MIYLVEGVFVPSDESNLAYFDLLKKSYNDGNAAQIYNLFSGDTQKHITLEIFNSQIEAIRNRQGNISYWAYSTVDKEKPSILLGFEKHLGTGTLFWSYDQKGKIASFSMNDHLQPSMIQWIKHYPNKFSFSAIADDIVIANYFGTREQTLMSVFKIIVAIEYCKQLNDGKINEEDWINLNEVNKFYIKELDISHKNFLQIWEQQGKIKDGQIQLKEIAIGMIALSSNACTEYLETLFTLESIQNTVDQIGLKQSQIFYLSSFLLVFTQDNKDTREDFIKYIQNLSVEQVQKKSLEIHNQLILNNESAKDYLSRGKQLLDGEVLKIQSKYFTKSTTLEYSKLLDKLNNGIWFNEKFYQYFYALMGYVSMQNPALAKEYDHVGVKGGSSAIQGDDFCVLTIGFFQQMKKAIPFKKTSIAFFIESLDYDTEYKLIFEQYNEFIALLSLNGYYLNAVSKELSQDQIKQ</sequence>
<proteinExistence type="predicted"/>
<dbReference type="GO" id="GO:0046677">
    <property type="term" value="P:response to antibiotic"/>
    <property type="evidence" value="ECO:0007669"/>
    <property type="project" value="InterPro"/>
</dbReference>
<name>A0A8S1JR62_PARPR</name>
<gene>
    <name evidence="2" type="ORF">PPRIM_AZ9-3.1.T0080247</name>
</gene>
<organism evidence="2 3">
    <name type="scientific">Paramecium primaurelia</name>
    <dbReference type="NCBI Taxonomy" id="5886"/>
    <lineage>
        <taxon>Eukaryota</taxon>
        <taxon>Sar</taxon>
        <taxon>Alveolata</taxon>
        <taxon>Ciliophora</taxon>
        <taxon>Intramacronucleata</taxon>
        <taxon>Oligohymenophorea</taxon>
        <taxon>Peniculida</taxon>
        <taxon>Parameciidae</taxon>
        <taxon>Paramecium</taxon>
    </lineage>
</organism>
<dbReference type="InterPro" id="IPR045155">
    <property type="entry name" value="Beta-lactam_cat"/>
</dbReference>
<dbReference type="Proteomes" id="UP000688137">
    <property type="component" value="Unassembled WGS sequence"/>
</dbReference>
<dbReference type="AlphaFoldDB" id="A0A8S1JR62"/>
<dbReference type="GO" id="GO:0008800">
    <property type="term" value="F:beta-lactamase activity"/>
    <property type="evidence" value="ECO:0007669"/>
    <property type="project" value="InterPro"/>
</dbReference>
<dbReference type="OMA" id="IQWIKHY"/>
<dbReference type="InterPro" id="IPR000871">
    <property type="entry name" value="Beta-lactam_class-A"/>
</dbReference>